<dbReference type="InterPro" id="IPR018550">
    <property type="entry name" value="Lipid-A_deacylase-rel"/>
</dbReference>
<keyword evidence="2" id="KW-1185">Reference proteome</keyword>
<protein>
    <recommendedName>
        <fullName evidence="3">Deacylase</fullName>
    </recommendedName>
</protein>
<evidence type="ECO:0000313" key="2">
    <source>
        <dbReference type="Proteomes" id="UP000238882"/>
    </source>
</evidence>
<sequence length="124" mass="14316">MLNKWYVTPNQSNVQEKIDEFTKLKSMSLYGLEFAFVVKRELFKNLEIQAGISLGFSYIDTRTERLAKGFTFIENFSLGFSYQTFKNSFIYLGTNFGHVSNLNFTKPNDGYNVLGIEIGYSFLL</sequence>
<proteinExistence type="predicted"/>
<accession>A0A2S7WTH3</accession>
<comment type="caution">
    <text evidence="1">The sequence shown here is derived from an EMBL/GenBank/DDBJ whole genome shotgun (WGS) entry which is preliminary data.</text>
</comment>
<dbReference type="EMBL" id="MSCN01000001">
    <property type="protein sequence ID" value="PQJ80893.1"/>
    <property type="molecule type" value="Genomic_DNA"/>
</dbReference>
<reference evidence="1 2" key="1">
    <citation type="submission" date="2016-12" db="EMBL/GenBank/DDBJ databases">
        <title>Trade-off between light-utilization and light-protection in marine flavobacteria.</title>
        <authorList>
            <person name="Kumagai Y."/>
            <person name="Yoshizawa S."/>
            <person name="Kogure K."/>
            <person name="Iwasaki W."/>
        </authorList>
    </citation>
    <scope>NUCLEOTIDE SEQUENCE [LARGE SCALE GENOMIC DNA]</scope>
    <source>
        <strain evidence="1 2">NBRC 108759</strain>
    </source>
</reference>
<dbReference type="Gene3D" id="2.40.160.20">
    <property type="match status" value="1"/>
</dbReference>
<dbReference type="Proteomes" id="UP000238882">
    <property type="component" value="Unassembled WGS sequence"/>
</dbReference>
<dbReference type="Pfam" id="PF09411">
    <property type="entry name" value="PagL"/>
    <property type="match status" value="1"/>
</dbReference>
<dbReference type="AlphaFoldDB" id="A0A2S7WTH3"/>
<gene>
    <name evidence="1" type="ORF">BTO18_03970</name>
</gene>
<evidence type="ECO:0008006" key="3">
    <source>
        <dbReference type="Google" id="ProtNLM"/>
    </source>
</evidence>
<evidence type="ECO:0000313" key="1">
    <source>
        <dbReference type="EMBL" id="PQJ80893.1"/>
    </source>
</evidence>
<organism evidence="1 2">
    <name type="scientific">Polaribacter porphyrae</name>
    <dbReference type="NCBI Taxonomy" id="1137780"/>
    <lineage>
        <taxon>Bacteria</taxon>
        <taxon>Pseudomonadati</taxon>
        <taxon>Bacteroidota</taxon>
        <taxon>Flavobacteriia</taxon>
        <taxon>Flavobacteriales</taxon>
        <taxon>Flavobacteriaceae</taxon>
    </lineage>
</organism>
<name>A0A2S7WTH3_9FLAO</name>